<dbReference type="RefSeq" id="WP_131960964.1">
    <property type="nucleotide sequence ID" value="NZ_SMFL01000011.1"/>
</dbReference>
<dbReference type="OrthoDB" id="9801455at2"/>
<dbReference type="PANTHER" id="PTHR43301:SF3">
    <property type="entry name" value="ARABINAN ENDO-1,5-ALPHA-L-ARABINOSIDASE A-RELATED"/>
    <property type="match status" value="1"/>
</dbReference>
<feature type="site" description="Important for catalytic activity, responsible for pKa modulation of the active site Glu and correct orientation of both the proton donor and substrate" evidence="8">
    <location>
        <position position="152"/>
    </location>
</feature>
<accession>A0A4R5DI66</accession>
<feature type="active site" description="Proton donor" evidence="6">
    <location>
        <position position="214"/>
    </location>
</feature>
<evidence type="ECO:0000256" key="9">
    <source>
        <dbReference type="SAM" id="SignalP"/>
    </source>
</evidence>
<name>A0A4R5DI66_9BACT</name>
<evidence type="ECO:0000256" key="6">
    <source>
        <dbReference type="PIRSR" id="PIRSR026534-1"/>
    </source>
</evidence>
<evidence type="ECO:0000313" key="10">
    <source>
        <dbReference type="EMBL" id="TDE11631.1"/>
    </source>
</evidence>
<dbReference type="AlphaFoldDB" id="A0A4R5DI66"/>
<sequence>MAKQIAFLFIFILSAGFAGAQDSLQTNISVHDPVMTRQDGTYYLFATGRGISFWSSKDMKNWKRENPVFSSPPEWAVKAVPGFKGHIWAPDISFHNGLYYLYYSISTFGKNGSCIGLATNKTLQTGSPDYLWTDHGKVIESVPGRDEWNAIDPNFILDEKQKPWLAFGSFWNGLKLVRLTDEGKTIATDPQQWFTIASVPRSNADQTAGNGAIEAPFIFKKKDFYYLFASYDYCCKGINSTYKMRVGRSEKLSGPYEDKEGTMMTKGGGTLLLQGNANWHGVGHNAVCTFDGKDYLIFHGYDAKDKGRSKLRVEELSWDESEWPFLK</sequence>
<comment type="similarity">
    <text evidence="2 5">Belongs to the glycosyl hydrolase 43 family.</text>
</comment>
<keyword evidence="3 5" id="KW-0378">Hydrolase</keyword>
<dbReference type="Proteomes" id="UP000294850">
    <property type="component" value="Unassembled WGS sequence"/>
</dbReference>
<dbReference type="InterPro" id="IPR050727">
    <property type="entry name" value="GH43_arabinanases"/>
</dbReference>
<evidence type="ECO:0000256" key="7">
    <source>
        <dbReference type="PIRSR" id="PIRSR026534-2"/>
    </source>
</evidence>
<keyword evidence="11" id="KW-1185">Reference proteome</keyword>
<dbReference type="EMBL" id="SMFL01000011">
    <property type="protein sequence ID" value="TDE11631.1"/>
    <property type="molecule type" value="Genomic_DNA"/>
</dbReference>
<dbReference type="InterPro" id="IPR023296">
    <property type="entry name" value="Glyco_hydro_beta-prop_sf"/>
</dbReference>
<keyword evidence="4 5" id="KW-0326">Glycosidase</keyword>
<evidence type="ECO:0000256" key="2">
    <source>
        <dbReference type="ARBA" id="ARBA00009865"/>
    </source>
</evidence>
<dbReference type="PANTHER" id="PTHR43301">
    <property type="entry name" value="ARABINAN ENDO-1,5-ALPHA-L-ARABINOSIDASE"/>
    <property type="match status" value="1"/>
</dbReference>
<feature type="binding site" evidence="7">
    <location>
        <position position="109"/>
    </location>
    <ligand>
        <name>substrate</name>
    </ligand>
</feature>
<dbReference type="SUPFAM" id="SSF75005">
    <property type="entry name" value="Arabinanase/levansucrase/invertase"/>
    <property type="match status" value="1"/>
</dbReference>
<feature type="signal peptide" evidence="9">
    <location>
        <begin position="1"/>
        <end position="20"/>
    </location>
</feature>
<feature type="binding site" evidence="7">
    <location>
        <begin position="149"/>
        <end position="152"/>
    </location>
    <ligand>
        <name>substrate</name>
    </ligand>
</feature>
<organism evidence="10 11">
    <name type="scientific">Dyadobacter psychrotolerans</name>
    <dbReference type="NCBI Taxonomy" id="2541721"/>
    <lineage>
        <taxon>Bacteria</taxon>
        <taxon>Pseudomonadati</taxon>
        <taxon>Bacteroidota</taxon>
        <taxon>Cytophagia</taxon>
        <taxon>Cytophagales</taxon>
        <taxon>Spirosomataceae</taxon>
        <taxon>Dyadobacter</taxon>
    </lineage>
</organism>
<evidence type="ECO:0000256" key="4">
    <source>
        <dbReference type="ARBA" id="ARBA00023295"/>
    </source>
</evidence>
<gene>
    <name evidence="10" type="ORF">E0F88_24710</name>
</gene>
<dbReference type="Gene3D" id="2.115.10.20">
    <property type="entry name" value="Glycosyl hydrolase domain, family 43"/>
    <property type="match status" value="1"/>
</dbReference>
<feature type="active site" description="Proton acceptor" evidence="6">
    <location>
        <position position="32"/>
    </location>
</feature>
<dbReference type="GO" id="GO:0046558">
    <property type="term" value="F:arabinan endo-1,5-alpha-L-arabinosidase activity"/>
    <property type="evidence" value="ECO:0007669"/>
    <property type="project" value="InterPro"/>
</dbReference>
<keyword evidence="9" id="KW-0732">Signal</keyword>
<evidence type="ECO:0000313" key="11">
    <source>
        <dbReference type="Proteomes" id="UP000294850"/>
    </source>
</evidence>
<dbReference type="InterPro" id="IPR006710">
    <property type="entry name" value="Glyco_hydro_43"/>
</dbReference>
<comment type="caution">
    <text evidence="10">The sequence shown here is derived from an EMBL/GenBank/DDBJ whole genome shotgun (WGS) entry which is preliminary data.</text>
</comment>
<proteinExistence type="inferred from homology"/>
<dbReference type="GO" id="GO:0031222">
    <property type="term" value="P:arabinan catabolic process"/>
    <property type="evidence" value="ECO:0007669"/>
    <property type="project" value="UniProtKB-UniPathway"/>
</dbReference>
<protein>
    <submittedName>
        <fullName evidence="10">Arabinan endo-1,5-alpha-L-arabinosidase</fullName>
    </submittedName>
</protein>
<evidence type="ECO:0000256" key="3">
    <source>
        <dbReference type="ARBA" id="ARBA00022801"/>
    </source>
</evidence>
<evidence type="ECO:0000256" key="1">
    <source>
        <dbReference type="ARBA" id="ARBA00004834"/>
    </source>
</evidence>
<dbReference type="Pfam" id="PF04616">
    <property type="entry name" value="Glyco_hydro_43"/>
    <property type="match status" value="1"/>
</dbReference>
<feature type="site" description="Important for substrate recognition" evidence="8">
    <location>
        <position position="284"/>
    </location>
</feature>
<dbReference type="InterPro" id="IPR016840">
    <property type="entry name" value="Glyco_hydro_43_endo_a_Ara-ase"/>
</dbReference>
<dbReference type="PIRSF" id="PIRSF026534">
    <property type="entry name" value="Endo_alpha-L-arabinosidase"/>
    <property type="match status" value="1"/>
</dbReference>
<feature type="binding site" evidence="7">
    <location>
        <begin position="169"/>
        <end position="171"/>
    </location>
    <ligand>
        <name>substrate</name>
    </ligand>
</feature>
<evidence type="ECO:0000256" key="5">
    <source>
        <dbReference type="PIRNR" id="PIRNR026534"/>
    </source>
</evidence>
<dbReference type="CDD" id="cd18830">
    <property type="entry name" value="GH43_CjArb43A-like"/>
    <property type="match status" value="1"/>
</dbReference>
<evidence type="ECO:0000256" key="8">
    <source>
        <dbReference type="PIRSR" id="PIRSR026534-3"/>
    </source>
</evidence>
<comment type="pathway">
    <text evidence="1 5">Glycan metabolism; L-arabinan degradation.</text>
</comment>
<feature type="binding site" evidence="7">
    <location>
        <position position="32"/>
    </location>
    <ligand>
        <name>substrate</name>
    </ligand>
</feature>
<feature type="chain" id="PRO_5020550901" evidence="9">
    <location>
        <begin position="21"/>
        <end position="327"/>
    </location>
</feature>
<dbReference type="UniPathway" id="UPA00667"/>
<reference evidence="10 11" key="1">
    <citation type="submission" date="2019-03" db="EMBL/GenBank/DDBJ databases">
        <title>Dyadobacter AR-3-6 sp. nov., isolated from arctic soil.</title>
        <authorList>
            <person name="Chaudhary D.K."/>
        </authorList>
    </citation>
    <scope>NUCLEOTIDE SEQUENCE [LARGE SCALE GENOMIC DNA]</scope>
    <source>
        <strain evidence="10 11">AR-3-6</strain>
    </source>
</reference>